<proteinExistence type="inferred from homology"/>
<dbReference type="STRING" id="75743.A0A401NY96"/>
<protein>
    <recommendedName>
        <fullName evidence="2">arginyltransferase</fullName>
        <ecNumber evidence="2">2.3.2.8</ecNumber>
    </recommendedName>
</protein>
<dbReference type="EC" id="2.3.2.8" evidence="2"/>
<gene>
    <name evidence="9" type="ORF">scyTo_0000481</name>
</gene>
<dbReference type="Proteomes" id="UP000288216">
    <property type="component" value="Unassembled WGS sequence"/>
</dbReference>
<dbReference type="OMA" id="KYQTAIH"/>
<evidence type="ECO:0000256" key="5">
    <source>
        <dbReference type="ARBA" id="ARBA00023315"/>
    </source>
</evidence>
<comment type="caution">
    <text evidence="9">The sequence shown here is derived from an EMBL/GenBank/DDBJ whole genome shotgun (WGS) entry which is preliminary data.</text>
</comment>
<dbReference type="PANTHER" id="PTHR21367">
    <property type="entry name" value="ARGININE-TRNA-PROTEIN TRANSFERASE 1"/>
    <property type="match status" value="1"/>
</dbReference>
<dbReference type="Pfam" id="PF04376">
    <property type="entry name" value="ATE_N"/>
    <property type="match status" value="1"/>
</dbReference>
<feature type="domain" description="N-end rule aminoacyl transferase C-terminal" evidence="8">
    <location>
        <begin position="305"/>
        <end position="444"/>
    </location>
</feature>
<dbReference type="PIRSF" id="PIRSF037207">
    <property type="entry name" value="ATE1_euk"/>
    <property type="match status" value="1"/>
</dbReference>
<dbReference type="GO" id="GO:0004057">
    <property type="term" value="F:arginyl-tRNA--protein transferase activity"/>
    <property type="evidence" value="ECO:0007669"/>
    <property type="project" value="UniProtKB-EC"/>
</dbReference>
<dbReference type="Pfam" id="PF04377">
    <property type="entry name" value="ATE_C"/>
    <property type="match status" value="1"/>
</dbReference>
<evidence type="ECO:0000313" key="9">
    <source>
        <dbReference type="EMBL" id="GCB65849.1"/>
    </source>
</evidence>
<evidence type="ECO:0000259" key="7">
    <source>
        <dbReference type="Pfam" id="PF04376"/>
    </source>
</evidence>
<keyword evidence="5" id="KW-0012">Acyltransferase</keyword>
<dbReference type="InterPro" id="IPR007471">
    <property type="entry name" value="N-end_Aminoacyl_Trfase_N"/>
</dbReference>
<feature type="region of interest" description="Disordered" evidence="6">
    <location>
        <begin position="161"/>
        <end position="218"/>
    </location>
</feature>
<evidence type="ECO:0000256" key="2">
    <source>
        <dbReference type="ARBA" id="ARBA00012025"/>
    </source>
</evidence>
<feature type="region of interest" description="Disordered" evidence="6">
    <location>
        <begin position="230"/>
        <end position="262"/>
    </location>
</feature>
<dbReference type="InterPro" id="IPR017137">
    <property type="entry name" value="Arg-tRNA-P_Trfase_1_euk"/>
</dbReference>
<keyword evidence="3" id="KW-0808">Transferase</keyword>
<dbReference type="InterPro" id="IPR007472">
    <property type="entry name" value="N-end_Aminoacyl_Trfase_C"/>
</dbReference>
<name>A0A401NY96_SCYTO</name>
<accession>A0A401NY96</accession>
<keyword evidence="10" id="KW-1185">Reference proteome</keyword>
<dbReference type="SUPFAM" id="SSF55729">
    <property type="entry name" value="Acyl-CoA N-acyltransferases (Nat)"/>
    <property type="match status" value="1"/>
</dbReference>
<feature type="domain" description="N-end aminoacyl transferase N-terminal" evidence="7">
    <location>
        <begin position="32"/>
        <end position="103"/>
    </location>
</feature>
<evidence type="ECO:0000259" key="8">
    <source>
        <dbReference type="Pfam" id="PF04377"/>
    </source>
</evidence>
<evidence type="ECO:0000256" key="6">
    <source>
        <dbReference type="SAM" id="MobiDB-lite"/>
    </source>
</evidence>
<comment type="similarity">
    <text evidence="1">Belongs to the R-transferase family.</text>
</comment>
<dbReference type="AlphaFoldDB" id="A0A401NY96"/>
<evidence type="ECO:0000256" key="4">
    <source>
        <dbReference type="ARBA" id="ARBA00022786"/>
    </source>
</evidence>
<sequence length="533" mass="60528">PGPGETAVLRIMAATGGRAVTILEYFTEDDGYKCGYCKGTSSNYSNGMWAHTMSVQDYQDLIDRGWRRSGMYVYKPTMNQTCCPQYTIRCHILDVKPSKSSKKALKKMTRFLSKGEVVKGGDVEPMDSHSEDIGIGHQPVACTSEFNIEIEKPLKIVSLEETESTEIQEKPQPDATSGKGEPGQKHPSVGENVSTHSFKRVPKPGKGADPNKPPCRKTKDIRRELKLKKLLQKQQQKEVADVSQEPSCANPHTVPLEHPVPQANQPKSLEEFISESLTPGAAHQLEVRLVRSSPPNSQFKATFQESYQIYKRYQMVIHKDPPDKATEHQYTRFLCQSPLQADNPPDGPVSGYGSFHQQYWLDGKIIAVGVIDILPQCISSVYLYYDPDYAFLSLGVYSALREIAFTTQLQKTVPNLRYYYMGFYIHSCPKMKYKGQYHPSDLLCPETYVWVPIEKCRTKLDQSKYSRLNEDSNAEDENRLRDLGKVRVLYKSTVMPYSIYQRQNKRANDEVAVRQYASLVGQICAERMLLYRV</sequence>
<organism evidence="9 10">
    <name type="scientific">Scyliorhinus torazame</name>
    <name type="common">Cloudy catshark</name>
    <name type="synonym">Catulus torazame</name>
    <dbReference type="NCBI Taxonomy" id="75743"/>
    <lineage>
        <taxon>Eukaryota</taxon>
        <taxon>Metazoa</taxon>
        <taxon>Chordata</taxon>
        <taxon>Craniata</taxon>
        <taxon>Vertebrata</taxon>
        <taxon>Chondrichthyes</taxon>
        <taxon>Elasmobranchii</taxon>
        <taxon>Galeomorphii</taxon>
        <taxon>Galeoidea</taxon>
        <taxon>Carcharhiniformes</taxon>
        <taxon>Scyliorhinidae</taxon>
        <taxon>Scyliorhinus</taxon>
    </lineage>
</organism>
<evidence type="ECO:0000313" key="10">
    <source>
        <dbReference type="Proteomes" id="UP000288216"/>
    </source>
</evidence>
<keyword evidence="4" id="KW-0833">Ubl conjugation pathway</keyword>
<evidence type="ECO:0000256" key="3">
    <source>
        <dbReference type="ARBA" id="ARBA00022679"/>
    </source>
</evidence>
<feature type="non-terminal residue" evidence="9">
    <location>
        <position position="1"/>
    </location>
</feature>
<evidence type="ECO:0000256" key="1">
    <source>
        <dbReference type="ARBA" id="ARBA00009991"/>
    </source>
</evidence>
<dbReference type="OrthoDB" id="74183at2759"/>
<dbReference type="InterPro" id="IPR016181">
    <property type="entry name" value="Acyl_CoA_acyltransferase"/>
</dbReference>
<dbReference type="InterPro" id="IPR030700">
    <property type="entry name" value="N-end_Aminoacyl_Trfase"/>
</dbReference>
<dbReference type="EMBL" id="BFAA01000093">
    <property type="protein sequence ID" value="GCB65849.1"/>
    <property type="molecule type" value="Genomic_DNA"/>
</dbReference>
<reference evidence="9 10" key="1">
    <citation type="journal article" date="2018" name="Nat. Ecol. Evol.">
        <title>Shark genomes provide insights into elasmobranch evolution and the origin of vertebrates.</title>
        <authorList>
            <person name="Hara Y"/>
            <person name="Yamaguchi K"/>
            <person name="Onimaru K"/>
            <person name="Kadota M"/>
            <person name="Koyanagi M"/>
            <person name="Keeley SD"/>
            <person name="Tatsumi K"/>
            <person name="Tanaka K"/>
            <person name="Motone F"/>
            <person name="Kageyama Y"/>
            <person name="Nozu R"/>
            <person name="Adachi N"/>
            <person name="Nishimura O"/>
            <person name="Nakagawa R"/>
            <person name="Tanegashima C"/>
            <person name="Kiyatake I"/>
            <person name="Matsumoto R"/>
            <person name="Murakumo K"/>
            <person name="Nishida K"/>
            <person name="Terakita A"/>
            <person name="Kuratani S"/>
            <person name="Sato K"/>
            <person name="Hyodo S Kuraku.S."/>
        </authorList>
    </citation>
    <scope>NUCLEOTIDE SEQUENCE [LARGE SCALE GENOMIC DNA]</scope>
</reference>
<dbReference type="PANTHER" id="PTHR21367:SF1">
    <property type="entry name" value="ARGINYL-TRNA--PROTEIN TRANSFERASE 1"/>
    <property type="match status" value="1"/>
</dbReference>
<dbReference type="GO" id="GO:0005737">
    <property type="term" value="C:cytoplasm"/>
    <property type="evidence" value="ECO:0007669"/>
    <property type="project" value="TreeGrafter"/>
</dbReference>